<dbReference type="InterPro" id="IPR036390">
    <property type="entry name" value="WH_DNA-bd_sf"/>
</dbReference>
<keyword evidence="4" id="KW-0804">Transcription</keyword>
<dbReference type="STRING" id="1291379.TPE_1556"/>
<accession>S6A434</accession>
<feature type="domain" description="HTH lysR-type" evidence="5">
    <location>
        <begin position="1"/>
        <end position="58"/>
    </location>
</feature>
<dbReference type="InterPro" id="IPR000847">
    <property type="entry name" value="LysR_HTH_N"/>
</dbReference>
<sequence>MEFKHLEIFTELVENLSFSTTAANLNISQPTVSLVIRNLEKELNTPLFIRTTRELKITEAGTNLYSQAKELLAQRKKVVDQFIYPPKKIITIGASTIPAGYIIPSTVKKFKEKNPDILVRIEEKNSLETIKKVSSNLVDVGIVGMKTGDENCEFKPIYKDEFVFITANTPYYQKLQKTKPSLKRLAEEPFIIRECGSAVKQNMELILKNENIDIESLNITASINDTEVIKQLAAQGLGTSFISKIAVEDMVKNKKLLAFELEDIPHKYRNIYLVWNKKITRSSYLQDFLDCVLKD</sequence>
<name>S6A434_9SPIR</name>
<dbReference type="PATRIC" id="fig|1291379.3.peg.1540"/>
<reference evidence="6 7" key="1">
    <citation type="journal article" date="2013" name="PLoS ONE">
        <title>Genome-Wide Relatedness of Treponema pedis, from Gingiva and Necrotic Skin Lesions of Pigs, with the Human Oral Pathogen Treponema denticola.</title>
        <authorList>
            <person name="Svartstrom O."/>
            <person name="Mushtaq M."/>
            <person name="Pringle M."/>
            <person name="Segerman B."/>
        </authorList>
    </citation>
    <scope>NUCLEOTIDE SEQUENCE [LARGE SCALE GENOMIC DNA]</scope>
    <source>
        <strain evidence="6">T A4</strain>
    </source>
</reference>
<dbReference type="Proteomes" id="UP000015620">
    <property type="component" value="Chromosome"/>
</dbReference>
<evidence type="ECO:0000256" key="3">
    <source>
        <dbReference type="ARBA" id="ARBA00023125"/>
    </source>
</evidence>
<dbReference type="Gene3D" id="1.10.10.10">
    <property type="entry name" value="Winged helix-like DNA-binding domain superfamily/Winged helix DNA-binding domain"/>
    <property type="match status" value="1"/>
</dbReference>
<protein>
    <submittedName>
        <fullName evidence="6">LysR family transcriptional regulator</fullName>
    </submittedName>
</protein>
<comment type="similarity">
    <text evidence="1">Belongs to the LysR transcriptional regulatory family.</text>
</comment>
<dbReference type="RefSeq" id="WP_020965350.1">
    <property type="nucleotide sequence ID" value="NC_022097.1"/>
</dbReference>
<dbReference type="AlphaFoldDB" id="S6A434"/>
<gene>
    <name evidence="6" type="ORF">TPE_1556</name>
</gene>
<keyword evidence="7" id="KW-1185">Reference proteome</keyword>
<dbReference type="EMBL" id="CP004120">
    <property type="protein sequence ID" value="AGT44051.1"/>
    <property type="molecule type" value="Genomic_DNA"/>
</dbReference>
<evidence type="ECO:0000256" key="1">
    <source>
        <dbReference type="ARBA" id="ARBA00009437"/>
    </source>
</evidence>
<dbReference type="KEGG" id="tped:TPE_1556"/>
<dbReference type="InterPro" id="IPR036388">
    <property type="entry name" value="WH-like_DNA-bd_sf"/>
</dbReference>
<dbReference type="GO" id="GO:0000976">
    <property type="term" value="F:transcription cis-regulatory region binding"/>
    <property type="evidence" value="ECO:0007669"/>
    <property type="project" value="TreeGrafter"/>
</dbReference>
<dbReference type="SUPFAM" id="SSF46785">
    <property type="entry name" value="Winged helix' DNA-binding domain"/>
    <property type="match status" value="1"/>
</dbReference>
<evidence type="ECO:0000313" key="7">
    <source>
        <dbReference type="Proteomes" id="UP000015620"/>
    </source>
</evidence>
<dbReference type="InterPro" id="IPR005119">
    <property type="entry name" value="LysR_subst-bd"/>
</dbReference>
<dbReference type="Gene3D" id="3.40.190.10">
    <property type="entry name" value="Periplasmic binding protein-like II"/>
    <property type="match status" value="2"/>
</dbReference>
<dbReference type="PROSITE" id="PS50931">
    <property type="entry name" value="HTH_LYSR"/>
    <property type="match status" value="1"/>
</dbReference>
<dbReference type="FunFam" id="1.10.10.10:FF:000001">
    <property type="entry name" value="LysR family transcriptional regulator"/>
    <property type="match status" value="1"/>
</dbReference>
<keyword evidence="3" id="KW-0238">DNA-binding</keyword>
<dbReference type="PRINTS" id="PR00039">
    <property type="entry name" value="HTHLYSR"/>
</dbReference>
<evidence type="ECO:0000313" key="6">
    <source>
        <dbReference type="EMBL" id="AGT44051.1"/>
    </source>
</evidence>
<evidence type="ECO:0000256" key="4">
    <source>
        <dbReference type="ARBA" id="ARBA00023163"/>
    </source>
</evidence>
<dbReference type="InterPro" id="IPR047788">
    <property type="entry name" value="LysR-like_Sec_metab"/>
</dbReference>
<dbReference type="NCBIfam" id="NF040786">
    <property type="entry name" value="LysR_Sec_metab"/>
    <property type="match status" value="1"/>
</dbReference>
<keyword evidence="2" id="KW-0805">Transcription regulation</keyword>
<dbReference type="PANTHER" id="PTHR30126">
    <property type="entry name" value="HTH-TYPE TRANSCRIPTIONAL REGULATOR"/>
    <property type="match status" value="1"/>
</dbReference>
<proteinExistence type="inferred from homology"/>
<dbReference type="Pfam" id="PF03466">
    <property type="entry name" value="LysR_substrate"/>
    <property type="match status" value="1"/>
</dbReference>
<dbReference type="GO" id="GO:0003700">
    <property type="term" value="F:DNA-binding transcription factor activity"/>
    <property type="evidence" value="ECO:0007669"/>
    <property type="project" value="InterPro"/>
</dbReference>
<evidence type="ECO:0000259" key="5">
    <source>
        <dbReference type="PROSITE" id="PS50931"/>
    </source>
</evidence>
<dbReference type="OrthoDB" id="9803714at2"/>
<evidence type="ECO:0000256" key="2">
    <source>
        <dbReference type="ARBA" id="ARBA00023015"/>
    </source>
</evidence>
<dbReference type="Pfam" id="PF00126">
    <property type="entry name" value="HTH_1"/>
    <property type="match status" value="1"/>
</dbReference>
<dbReference type="GeneID" id="301090116"/>
<dbReference type="PANTHER" id="PTHR30126:SF40">
    <property type="entry name" value="HTH-TYPE TRANSCRIPTIONAL REGULATOR GLTR"/>
    <property type="match status" value="1"/>
</dbReference>
<dbReference type="HOGENOM" id="CLU_039613_6_1_12"/>
<dbReference type="SUPFAM" id="SSF53850">
    <property type="entry name" value="Periplasmic binding protein-like II"/>
    <property type="match status" value="1"/>
</dbReference>
<organism evidence="6 7">
    <name type="scientific">Treponema pedis str. T A4</name>
    <dbReference type="NCBI Taxonomy" id="1291379"/>
    <lineage>
        <taxon>Bacteria</taxon>
        <taxon>Pseudomonadati</taxon>
        <taxon>Spirochaetota</taxon>
        <taxon>Spirochaetia</taxon>
        <taxon>Spirochaetales</taxon>
        <taxon>Treponemataceae</taxon>
        <taxon>Treponema</taxon>
    </lineage>
</organism>